<dbReference type="Gene3D" id="3.40.50.10680">
    <property type="entry name" value="CofD-like domains"/>
    <property type="match status" value="1"/>
</dbReference>
<dbReference type="InterPro" id="IPR002882">
    <property type="entry name" value="CofD"/>
</dbReference>
<gene>
    <name evidence="1" type="ORF">CYMTET_36636</name>
</gene>
<dbReference type="Proteomes" id="UP001190700">
    <property type="component" value="Unassembled WGS sequence"/>
</dbReference>
<comment type="caution">
    <text evidence="1">The sequence shown here is derived from an EMBL/GenBank/DDBJ whole genome shotgun (WGS) entry which is preliminary data.</text>
</comment>
<dbReference type="GO" id="GO:0043743">
    <property type="term" value="F:LPPG:FO 2-phospho-L-lactate transferase activity"/>
    <property type="evidence" value="ECO:0007669"/>
    <property type="project" value="InterPro"/>
</dbReference>
<evidence type="ECO:0000313" key="2">
    <source>
        <dbReference type="Proteomes" id="UP001190700"/>
    </source>
</evidence>
<dbReference type="PANTHER" id="PTHR31240:SF0">
    <property type="entry name" value="MATERNAL EFFECT EMBRYO ARREST 18"/>
    <property type="match status" value="1"/>
</dbReference>
<proteinExistence type="predicted"/>
<dbReference type="PANTHER" id="PTHR31240">
    <property type="entry name" value="MATERNAL EFFECT EMBRYO ARREST 18"/>
    <property type="match status" value="1"/>
</dbReference>
<dbReference type="InterPro" id="IPR038136">
    <property type="entry name" value="CofD-like_dom_sf"/>
</dbReference>
<dbReference type="SUPFAM" id="SSF142338">
    <property type="entry name" value="CofD-like"/>
    <property type="match status" value="1"/>
</dbReference>
<dbReference type="AlphaFoldDB" id="A0AAE0CFL9"/>
<keyword evidence="2" id="KW-1185">Reference proteome</keyword>
<protein>
    <submittedName>
        <fullName evidence="1">Uncharacterized protein</fullName>
    </submittedName>
</protein>
<accession>A0AAE0CFL9</accession>
<reference evidence="1 2" key="1">
    <citation type="journal article" date="2015" name="Genome Biol. Evol.">
        <title>Comparative Genomics of a Bacterivorous Green Alga Reveals Evolutionary Causalities and Consequences of Phago-Mixotrophic Mode of Nutrition.</title>
        <authorList>
            <person name="Burns J.A."/>
            <person name="Paasch A."/>
            <person name="Narechania A."/>
            <person name="Kim E."/>
        </authorList>
    </citation>
    <scope>NUCLEOTIDE SEQUENCE [LARGE SCALE GENOMIC DNA]</scope>
    <source>
        <strain evidence="1 2">PLY_AMNH</strain>
    </source>
</reference>
<dbReference type="EMBL" id="LGRX02024082">
    <property type="protein sequence ID" value="KAK3254143.1"/>
    <property type="molecule type" value="Genomic_DNA"/>
</dbReference>
<evidence type="ECO:0000313" key="1">
    <source>
        <dbReference type="EMBL" id="KAK3254143.1"/>
    </source>
</evidence>
<sequence>MASFSNLQDLSLLVFSGGTAFNSVAEELSKQNITKVAHVLPVSDDGGSTAEVLRVLGGPAVGDIRSRCLRLSDESDEEAKAVKELLAHRLHPTDSAQAKSEWYQIIEGNHPLWDPMISQPYADTIRSFLVHFHSEVLRASPTSNPFDYVNGSIGNFFFAGARSFFHSIEASIFLYSRVSRIPTDSLVLPCITENHAMQDDRITIAAELRDGSIIRGQNQISHPTPDAKAFRKTAEAATGLKLTDEKFWEKFQLGSLTSVEFWGGLERSSR</sequence>
<dbReference type="Pfam" id="PF01933">
    <property type="entry name" value="CofD"/>
    <property type="match status" value="1"/>
</dbReference>
<name>A0AAE0CFL9_9CHLO</name>
<organism evidence="1 2">
    <name type="scientific">Cymbomonas tetramitiformis</name>
    <dbReference type="NCBI Taxonomy" id="36881"/>
    <lineage>
        <taxon>Eukaryota</taxon>
        <taxon>Viridiplantae</taxon>
        <taxon>Chlorophyta</taxon>
        <taxon>Pyramimonadophyceae</taxon>
        <taxon>Pyramimonadales</taxon>
        <taxon>Pyramimonadaceae</taxon>
        <taxon>Cymbomonas</taxon>
    </lineage>
</organism>